<proteinExistence type="inferred from homology"/>
<dbReference type="CDD" id="cd00609">
    <property type="entry name" value="AAT_like"/>
    <property type="match status" value="1"/>
</dbReference>
<evidence type="ECO:0000313" key="7">
    <source>
        <dbReference type="EMBL" id="MFD2798094.1"/>
    </source>
</evidence>
<evidence type="ECO:0000259" key="6">
    <source>
        <dbReference type="PROSITE" id="PS50949"/>
    </source>
</evidence>
<dbReference type="InterPro" id="IPR015424">
    <property type="entry name" value="PyrdxlP-dep_Trfase"/>
</dbReference>
<name>A0ABW5W3N5_9PSEU</name>
<reference evidence="8" key="1">
    <citation type="journal article" date="2019" name="Int. J. Syst. Evol. Microbiol.">
        <title>The Global Catalogue of Microorganisms (GCM) 10K type strain sequencing project: providing services to taxonomists for standard genome sequencing and annotation.</title>
        <authorList>
            <consortium name="The Broad Institute Genomics Platform"/>
            <consortium name="The Broad Institute Genome Sequencing Center for Infectious Disease"/>
            <person name="Wu L."/>
            <person name="Ma J."/>
        </authorList>
    </citation>
    <scope>NUCLEOTIDE SEQUENCE [LARGE SCALE GENOMIC DNA]</scope>
    <source>
        <strain evidence="8">IBRC-M 10906</strain>
    </source>
</reference>
<evidence type="ECO:0000256" key="5">
    <source>
        <dbReference type="ARBA" id="ARBA00023163"/>
    </source>
</evidence>
<keyword evidence="7" id="KW-0032">Aminotransferase</keyword>
<keyword evidence="3" id="KW-0805">Transcription regulation</keyword>
<accession>A0ABW5W3N5</accession>
<evidence type="ECO:0000256" key="1">
    <source>
        <dbReference type="ARBA" id="ARBA00005384"/>
    </source>
</evidence>
<dbReference type="Pfam" id="PF00155">
    <property type="entry name" value="Aminotran_1_2"/>
    <property type="match status" value="1"/>
</dbReference>
<dbReference type="InterPro" id="IPR000524">
    <property type="entry name" value="Tscrpt_reg_HTH_GntR"/>
</dbReference>
<evidence type="ECO:0000256" key="3">
    <source>
        <dbReference type="ARBA" id="ARBA00023015"/>
    </source>
</evidence>
<comment type="caution">
    <text evidence="7">The sequence shown here is derived from an EMBL/GenBank/DDBJ whole genome shotgun (WGS) entry which is preliminary data.</text>
</comment>
<dbReference type="Proteomes" id="UP001597478">
    <property type="component" value="Unassembled WGS sequence"/>
</dbReference>
<dbReference type="RefSeq" id="WP_377387753.1">
    <property type="nucleotide sequence ID" value="NZ_JBHSAN010000008.1"/>
</dbReference>
<organism evidence="7 8">
    <name type="scientific">Prauserella oleivorans</name>
    <dbReference type="NCBI Taxonomy" id="1478153"/>
    <lineage>
        <taxon>Bacteria</taxon>
        <taxon>Bacillati</taxon>
        <taxon>Actinomycetota</taxon>
        <taxon>Actinomycetes</taxon>
        <taxon>Pseudonocardiales</taxon>
        <taxon>Pseudonocardiaceae</taxon>
        <taxon>Prauserella</taxon>
    </lineage>
</organism>
<dbReference type="CDD" id="cd07377">
    <property type="entry name" value="WHTH_GntR"/>
    <property type="match status" value="1"/>
</dbReference>
<protein>
    <submittedName>
        <fullName evidence="7">PLP-dependent aminotransferase family protein</fullName>
    </submittedName>
</protein>
<sequence>MTSQFPPGGRISGARLARLLGGWRHSGSRRGASDLADALESQVLDGRLPVGTRLPAERELATALGVSRTLVGAALDRLRESGLVASRQGAGSWVSAPAGGRVGRRDPGADLELLDLAHASPPAVPGLLAAFDAVRPQLGAELCDHGYSARGLPVLRERLAASYAARGLPTTPDQLIVTNGAQHAFALVLRTLAGPGDRVLVEQPCYPNTPEAIRAAHALPVPVAVDPVEGWDIAAIEAALRQASPRLAVFVPDFQNPTGLQLDAESRQRLGAALARARTPAVVDETLAELDLRATPVPLPPLAAYAGEWVIMVGSAAKTFWGGLRLGWIRAPEHLVEQLLAARHSLDLGSSVLSQLVLAELLADAGPLLRQRRDDLRAARDVLADALREHCPEWTFRLPVGGLSLWCGLPEPMSTRLSVAAANHGVQVAPGPRFGVHGGLERRLRLPFCLPEDRLREAVRRLGLAAASVRSGPRGVDATVV</sequence>
<dbReference type="PANTHER" id="PTHR46577">
    <property type="entry name" value="HTH-TYPE TRANSCRIPTIONAL REGULATORY PROTEIN GABR"/>
    <property type="match status" value="1"/>
</dbReference>
<keyword evidence="2" id="KW-0663">Pyridoxal phosphate</keyword>
<gene>
    <name evidence="7" type="ORF">ACFS2C_01645</name>
</gene>
<keyword evidence="7" id="KW-0808">Transferase</keyword>
<dbReference type="Pfam" id="PF00392">
    <property type="entry name" value="GntR"/>
    <property type="match status" value="1"/>
</dbReference>
<dbReference type="PANTHER" id="PTHR46577:SF1">
    <property type="entry name" value="HTH-TYPE TRANSCRIPTIONAL REGULATORY PROTEIN GABR"/>
    <property type="match status" value="1"/>
</dbReference>
<dbReference type="InterPro" id="IPR036388">
    <property type="entry name" value="WH-like_DNA-bd_sf"/>
</dbReference>
<evidence type="ECO:0000313" key="8">
    <source>
        <dbReference type="Proteomes" id="UP001597478"/>
    </source>
</evidence>
<evidence type="ECO:0000256" key="2">
    <source>
        <dbReference type="ARBA" id="ARBA00022898"/>
    </source>
</evidence>
<feature type="domain" description="HTH gntR-type" evidence="6">
    <location>
        <begin position="29"/>
        <end position="97"/>
    </location>
</feature>
<dbReference type="GO" id="GO:0008483">
    <property type="term" value="F:transaminase activity"/>
    <property type="evidence" value="ECO:0007669"/>
    <property type="project" value="UniProtKB-KW"/>
</dbReference>
<dbReference type="EMBL" id="JBHUOF010000001">
    <property type="protein sequence ID" value="MFD2798094.1"/>
    <property type="molecule type" value="Genomic_DNA"/>
</dbReference>
<dbReference type="PROSITE" id="PS50949">
    <property type="entry name" value="HTH_GNTR"/>
    <property type="match status" value="1"/>
</dbReference>
<keyword evidence="5" id="KW-0804">Transcription</keyword>
<keyword evidence="4" id="KW-0238">DNA-binding</keyword>
<keyword evidence="8" id="KW-1185">Reference proteome</keyword>
<dbReference type="SMART" id="SM00345">
    <property type="entry name" value="HTH_GNTR"/>
    <property type="match status" value="1"/>
</dbReference>
<dbReference type="SUPFAM" id="SSF53383">
    <property type="entry name" value="PLP-dependent transferases"/>
    <property type="match status" value="1"/>
</dbReference>
<dbReference type="Gene3D" id="3.40.640.10">
    <property type="entry name" value="Type I PLP-dependent aspartate aminotransferase-like (Major domain)"/>
    <property type="match status" value="1"/>
</dbReference>
<dbReference type="InterPro" id="IPR015421">
    <property type="entry name" value="PyrdxlP-dep_Trfase_major"/>
</dbReference>
<dbReference type="PRINTS" id="PR00035">
    <property type="entry name" value="HTHGNTR"/>
</dbReference>
<dbReference type="InterPro" id="IPR051446">
    <property type="entry name" value="HTH_trans_reg/aminotransferase"/>
</dbReference>
<dbReference type="SUPFAM" id="SSF46785">
    <property type="entry name" value="Winged helix' DNA-binding domain"/>
    <property type="match status" value="1"/>
</dbReference>
<dbReference type="InterPro" id="IPR004839">
    <property type="entry name" value="Aminotransferase_I/II_large"/>
</dbReference>
<evidence type="ECO:0000256" key="4">
    <source>
        <dbReference type="ARBA" id="ARBA00023125"/>
    </source>
</evidence>
<dbReference type="Gene3D" id="1.10.10.10">
    <property type="entry name" value="Winged helix-like DNA-binding domain superfamily/Winged helix DNA-binding domain"/>
    <property type="match status" value="1"/>
</dbReference>
<comment type="similarity">
    <text evidence="1">In the C-terminal section; belongs to the class-I pyridoxal-phosphate-dependent aminotransferase family.</text>
</comment>
<dbReference type="InterPro" id="IPR036390">
    <property type="entry name" value="WH_DNA-bd_sf"/>
</dbReference>